<sequence>MSKEIFDPEHLSLNKLFIEKVNYVVPSYQRPYSWESLGKNDTNNQINNMWDDFISFFENNPEKEYFFGSIVVFHNGNNESEVVDGQQRLTSLLLFFSAMKCFLMEYENKIEELDEESTQVFKEFIKGALNTLNNLIFNKESGIGFKQNLKLKIERASGFDFDSILNQAINCDDKFETLKEIKLKYKVIAERYFDTRNYLKEKLKERFLDDGIFTRKKAEELDYFAEFLRTKISVVVIKTVDFDTAYSIFEVLNNRGLPLSTKDLFRNFIIKQFSDINEKDPESKWDFLEESYDVTSDFLGRFVESKKSSQPQKSAFNELKDYYNKLDKSLNENKIELFYKDIEKNLGYYTKITNENNIDNEEIRNKIKFIKLLGNVRYSYSFLMSVFRYFNKENIDEIIDILSIYEQHRLYFLLAPSKRFSSTKTYQAIKSLNQKELEKSKEILRLTEKEKEKLKSLIDGNIFDNQVAKLLLSKYFYTNSSDELVNQYLNYKKASLEHILPQNPDKNSDWLELFDEDFIESFTYKLGNMTLLTHNMNAKVKNYSFSKKRLDYKKTILEMTKELCRWETVTENKFDNRHKRIVKSICEDIKIN</sequence>
<proteinExistence type="predicted"/>
<dbReference type="Pfam" id="PF03235">
    <property type="entry name" value="GmrSD_N"/>
    <property type="match status" value="1"/>
</dbReference>
<gene>
    <name evidence="3" type="ORF">HELGO_WM21846</name>
</gene>
<evidence type="ECO:0000259" key="1">
    <source>
        <dbReference type="Pfam" id="PF03235"/>
    </source>
</evidence>
<name>A0A6S6T8R3_9BACT</name>
<dbReference type="PANTHER" id="PTHR35149">
    <property type="entry name" value="SLL5132 PROTEIN"/>
    <property type="match status" value="1"/>
</dbReference>
<dbReference type="Pfam" id="PF07510">
    <property type="entry name" value="GmrSD_C"/>
    <property type="match status" value="1"/>
</dbReference>
<dbReference type="InterPro" id="IPR004919">
    <property type="entry name" value="GmrSD_N"/>
</dbReference>
<dbReference type="PANTHER" id="PTHR35149:SF2">
    <property type="entry name" value="DUF262 DOMAIN-CONTAINING PROTEIN"/>
    <property type="match status" value="1"/>
</dbReference>
<dbReference type="InterPro" id="IPR011089">
    <property type="entry name" value="GmrSD_C"/>
</dbReference>
<accession>A0A6S6T8R3</accession>
<dbReference type="EMBL" id="CACVAW010000052">
    <property type="protein sequence ID" value="CAA6812988.1"/>
    <property type="molecule type" value="Genomic_DNA"/>
</dbReference>
<reference evidence="3" key="1">
    <citation type="submission" date="2020-01" db="EMBL/GenBank/DDBJ databases">
        <authorList>
            <person name="Meier V. D."/>
            <person name="Meier V D."/>
        </authorList>
    </citation>
    <scope>NUCLEOTIDE SEQUENCE</scope>
    <source>
        <strain evidence="3">HLG_WM_MAG_12</strain>
    </source>
</reference>
<evidence type="ECO:0008006" key="4">
    <source>
        <dbReference type="Google" id="ProtNLM"/>
    </source>
</evidence>
<feature type="domain" description="GmrSD restriction endonucleases N-terminal" evidence="1">
    <location>
        <begin position="15"/>
        <end position="269"/>
    </location>
</feature>
<feature type="domain" description="GmrSD restriction endonucleases C-terminal" evidence="2">
    <location>
        <begin position="464"/>
        <end position="583"/>
    </location>
</feature>
<organism evidence="3">
    <name type="scientific">uncultured Campylobacterales bacterium</name>
    <dbReference type="NCBI Taxonomy" id="352960"/>
    <lineage>
        <taxon>Bacteria</taxon>
        <taxon>Pseudomonadati</taxon>
        <taxon>Campylobacterota</taxon>
        <taxon>Epsilonproteobacteria</taxon>
        <taxon>Campylobacterales</taxon>
        <taxon>environmental samples</taxon>
    </lineage>
</organism>
<evidence type="ECO:0000313" key="3">
    <source>
        <dbReference type="EMBL" id="CAA6812988.1"/>
    </source>
</evidence>
<protein>
    <recommendedName>
        <fullName evidence="4">DUF262 domain-containing protein</fullName>
    </recommendedName>
</protein>
<evidence type="ECO:0000259" key="2">
    <source>
        <dbReference type="Pfam" id="PF07510"/>
    </source>
</evidence>
<dbReference type="AlphaFoldDB" id="A0A6S6T8R3"/>